<organism evidence="1 2">
    <name type="scientific">Phenylobacterium conjunctum</name>
    <dbReference type="NCBI Taxonomy" id="1298959"/>
    <lineage>
        <taxon>Bacteria</taxon>
        <taxon>Pseudomonadati</taxon>
        <taxon>Pseudomonadota</taxon>
        <taxon>Alphaproteobacteria</taxon>
        <taxon>Caulobacterales</taxon>
        <taxon>Caulobacteraceae</taxon>
        <taxon>Phenylobacterium</taxon>
    </lineage>
</organism>
<gene>
    <name evidence="1" type="ORF">ACFQ27_03995</name>
</gene>
<dbReference type="RefSeq" id="WP_377352658.1">
    <property type="nucleotide sequence ID" value="NZ_JBHTLQ010000006.1"/>
</dbReference>
<evidence type="ECO:0000313" key="1">
    <source>
        <dbReference type="EMBL" id="MFD1189731.1"/>
    </source>
</evidence>
<dbReference type="EMBL" id="JBHTLQ010000006">
    <property type="protein sequence ID" value="MFD1189731.1"/>
    <property type="molecule type" value="Genomic_DNA"/>
</dbReference>
<name>A0ABW3T0H3_9CAUL</name>
<reference evidence="2" key="1">
    <citation type="journal article" date="2019" name="Int. J. Syst. Evol. Microbiol.">
        <title>The Global Catalogue of Microorganisms (GCM) 10K type strain sequencing project: providing services to taxonomists for standard genome sequencing and annotation.</title>
        <authorList>
            <consortium name="The Broad Institute Genomics Platform"/>
            <consortium name="The Broad Institute Genome Sequencing Center for Infectious Disease"/>
            <person name="Wu L."/>
            <person name="Ma J."/>
        </authorList>
    </citation>
    <scope>NUCLEOTIDE SEQUENCE [LARGE SCALE GENOMIC DNA]</scope>
    <source>
        <strain evidence="2">CCUG 55074</strain>
    </source>
</reference>
<protein>
    <submittedName>
        <fullName evidence="1">Uncharacterized protein</fullName>
    </submittedName>
</protein>
<proteinExistence type="predicted"/>
<keyword evidence="2" id="KW-1185">Reference proteome</keyword>
<comment type="caution">
    <text evidence="1">The sequence shown here is derived from an EMBL/GenBank/DDBJ whole genome shotgun (WGS) entry which is preliminary data.</text>
</comment>
<dbReference type="Proteomes" id="UP001597216">
    <property type="component" value="Unassembled WGS sequence"/>
</dbReference>
<evidence type="ECO:0000313" key="2">
    <source>
        <dbReference type="Proteomes" id="UP001597216"/>
    </source>
</evidence>
<accession>A0ABW3T0H3</accession>
<sequence length="58" mass="6699">MTRDDMIAREVENAALYEREAKRRTKNPALVEELRAWAKASRIRAERLRAGPLFGGKE</sequence>